<dbReference type="Gene3D" id="3.90.226.10">
    <property type="entry name" value="2-enoyl-CoA Hydratase, Chain A, domain 1"/>
    <property type="match status" value="1"/>
</dbReference>
<dbReference type="Pfam" id="PF00378">
    <property type="entry name" value="ECH_1"/>
    <property type="match status" value="1"/>
</dbReference>
<dbReference type="InterPro" id="IPR029045">
    <property type="entry name" value="ClpP/crotonase-like_dom_sf"/>
</dbReference>
<protein>
    <submittedName>
        <fullName evidence="2">Enoyl-CoA hydratase</fullName>
    </submittedName>
</protein>
<reference evidence="2 3" key="1">
    <citation type="submission" date="2018-11" db="EMBL/GenBank/DDBJ databases">
        <title>Microbial catabolism of amino acid.</title>
        <authorList>
            <person name="Hibi M."/>
            <person name="Ogawa J."/>
        </authorList>
    </citation>
    <scope>NUCLEOTIDE SEQUENCE [LARGE SCALE GENOMIC DNA]</scope>
    <source>
        <strain evidence="2 3">C31-06</strain>
    </source>
</reference>
<dbReference type="SUPFAM" id="SSF52096">
    <property type="entry name" value="ClpP/crotonase"/>
    <property type="match status" value="1"/>
</dbReference>
<dbReference type="InterPro" id="IPR001753">
    <property type="entry name" value="Enoyl-CoA_hydra/iso"/>
</dbReference>
<organism evidence="2 3">
    <name type="scientific">Rhodococcus wratislaviensis</name>
    <name type="common">Tsukamurella wratislaviensis</name>
    <dbReference type="NCBI Taxonomy" id="44752"/>
    <lineage>
        <taxon>Bacteria</taxon>
        <taxon>Bacillati</taxon>
        <taxon>Actinomycetota</taxon>
        <taxon>Actinomycetes</taxon>
        <taxon>Mycobacteriales</taxon>
        <taxon>Nocardiaceae</taxon>
        <taxon>Rhodococcus</taxon>
    </lineage>
</organism>
<dbReference type="GO" id="GO:0003824">
    <property type="term" value="F:catalytic activity"/>
    <property type="evidence" value="ECO:0007669"/>
    <property type="project" value="UniProtKB-ARBA"/>
</dbReference>
<gene>
    <name evidence="2" type="ORF">Rhow_002380</name>
</gene>
<name>A0A402C5I2_RHOWR</name>
<evidence type="ECO:0000256" key="1">
    <source>
        <dbReference type="ARBA" id="ARBA00005254"/>
    </source>
</evidence>
<dbReference type="PANTHER" id="PTHR43459:SF1">
    <property type="entry name" value="EG:BACN32G11.4 PROTEIN"/>
    <property type="match status" value="1"/>
</dbReference>
<dbReference type="AlphaFoldDB" id="A0A402C5I2"/>
<dbReference type="CDD" id="cd06558">
    <property type="entry name" value="crotonase-like"/>
    <property type="match status" value="1"/>
</dbReference>
<keyword evidence="3" id="KW-1185">Reference proteome</keyword>
<dbReference type="EMBL" id="BHYM01000022">
    <property type="protein sequence ID" value="GCE38856.1"/>
    <property type="molecule type" value="Genomic_DNA"/>
</dbReference>
<evidence type="ECO:0000313" key="3">
    <source>
        <dbReference type="Proteomes" id="UP000287519"/>
    </source>
</evidence>
<dbReference type="Proteomes" id="UP000287519">
    <property type="component" value="Unassembled WGS sequence"/>
</dbReference>
<dbReference type="RefSeq" id="WP_124391347.1">
    <property type="nucleotide sequence ID" value="NZ_BHYM01000022.1"/>
</dbReference>
<comment type="caution">
    <text evidence="2">The sequence shown here is derived from an EMBL/GenBank/DDBJ whole genome shotgun (WGS) entry which is preliminary data.</text>
</comment>
<dbReference type="OrthoDB" id="9781757at2"/>
<evidence type="ECO:0000313" key="2">
    <source>
        <dbReference type="EMBL" id="GCE38856.1"/>
    </source>
</evidence>
<dbReference type="Gene3D" id="1.10.12.10">
    <property type="entry name" value="Lyase 2-enoyl-coa Hydratase, Chain A, domain 2"/>
    <property type="match status" value="1"/>
</dbReference>
<dbReference type="InterPro" id="IPR014748">
    <property type="entry name" value="Enoyl-CoA_hydra_C"/>
</dbReference>
<accession>A0A402C5I2</accession>
<dbReference type="PANTHER" id="PTHR43459">
    <property type="entry name" value="ENOYL-COA HYDRATASE"/>
    <property type="match status" value="1"/>
</dbReference>
<proteinExistence type="inferred from homology"/>
<sequence>MSENRCTLTVNENGVVHLRLTRPDARNAIDLAMVEALADAIDTVATLDTARSLLISGEGPSFCVGGDLNYFTERLESLSDEFTQLISLWHRALSVLAALPFPVVTAVHGGTAGGGLGLVWCADHVIAAESTKIATGFTDLGLSGDGGSSWHLPRLIGLRRAQELLLDNLVLDAETALAWGLVNRVVPDGDLLDCAIDQAHRYCVHSITATRQIKRLLAASTHTSYTEHLATEVEAMIECSTSSDARIGISSFVERRPASFTDR</sequence>
<comment type="similarity">
    <text evidence="1">Belongs to the enoyl-CoA hydratase/isomerase family.</text>
</comment>